<proteinExistence type="predicted"/>
<protein>
    <submittedName>
        <fullName evidence="1">Uncharacterized protein</fullName>
    </submittedName>
</protein>
<dbReference type="AlphaFoldDB" id="A0A0A9DUE7"/>
<dbReference type="EMBL" id="GBRH01206474">
    <property type="protein sequence ID" value="JAD91421.1"/>
    <property type="molecule type" value="Transcribed_RNA"/>
</dbReference>
<evidence type="ECO:0000313" key="1">
    <source>
        <dbReference type="EMBL" id="JAD91421.1"/>
    </source>
</evidence>
<organism evidence="1">
    <name type="scientific">Arundo donax</name>
    <name type="common">Giant reed</name>
    <name type="synonym">Donax arundinaceus</name>
    <dbReference type="NCBI Taxonomy" id="35708"/>
    <lineage>
        <taxon>Eukaryota</taxon>
        <taxon>Viridiplantae</taxon>
        <taxon>Streptophyta</taxon>
        <taxon>Embryophyta</taxon>
        <taxon>Tracheophyta</taxon>
        <taxon>Spermatophyta</taxon>
        <taxon>Magnoliopsida</taxon>
        <taxon>Liliopsida</taxon>
        <taxon>Poales</taxon>
        <taxon>Poaceae</taxon>
        <taxon>PACMAD clade</taxon>
        <taxon>Arundinoideae</taxon>
        <taxon>Arundineae</taxon>
        <taxon>Arundo</taxon>
    </lineage>
</organism>
<name>A0A0A9DUE7_ARUDO</name>
<reference evidence="1" key="2">
    <citation type="journal article" date="2015" name="Data Brief">
        <title>Shoot transcriptome of the giant reed, Arundo donax.</title>
        <authorList>
            <person name="Barrero R.A."/>
            <person name="Guerrero F.D."/>
            <person name="Moolhuijzen P."/>
            <person name="Goolsby J.A."/>
            <person name="Tidwell J."/>
            <person name="Bellgard S.E."/>
            <person name="Bellgard M.I."/>
        </authorList>
    </citation>
    <scope>NUCLEOTIDE SEQUENCE</scope>
    <source>
        <tissue evidence="1">Shoot tissue taken approximately 20 cm above the soil surface</tissue>
    </source>
</reference>
<accession>A0A0A9DUE7</accession>
<sequence>MSAVLQRPDINEVYICKSGTNPLFSIAERTLKAASICPHLDRL</sequence>
<reference evidence="1" key="1">
    <citation type="submission" date="2014-09" db="EMBL/GenBank/DDBJ databases">
        <authorList>
            <person name="Magalhaes I.L.F."/>
            <person name="Oliveira U."/>
            <person name="Santos F.R."/>
            <person name="Vidigal T.H.D.A."/>
            <person name="Brescovit A.D."/>
            <person name="Santos A.J."/>
        </authorList>
    </citation>
    <scope>NUCLEOTIDE SEQUENCE</scope>
    <source>
        <tissue evidence="1">Shoot tissue taken approximately 20 cm above the soil surface</tissue>
    </source>
</reference>